<evidence type="ECO:0000313" key="1">
    <source>
        <dbReference type="EMBL" id="CEK92002.1"/>
    </source>
</evidence>
<proteinExistence type="predicted"/>
<accession>A0A0B7BGL5</accession>
<gene>
    <name evidence="1" type="primary">ORF186009</name>
</gene>
<sequence>MTEEHLQKLINKLINTCKDHNIQINVEIKTEVITISQEENKYVQSKSTTGTSEQLHVFGKLDNSRWKQQY</sequence>
<dbReference type="EMBL" id="HACG01045137">
    <property type="protein sequence ID" value="CEK92002.1"/>
    <property type="molecule type" value="Transcribed_RNA"/>
</dbReference>
<protein>
    <submittedName>
        <fullName evidence="1">Uncharacterized protein</fullName>
    </submittedName>
</protein>
<name>A0A0B7BGL5_9EUPU</name>
<organism evidence="1">
    <name type="scientific">Arion vulgaris</name>
    <dbReference type="NCBI Taxonomy" id="1028688"/>
    <lineage>
        <taxon>Eukaryota</taxon>
        <taxon>Metazoa</taxon>
        <taxon>Spiralia</taxon>
        <taxon>Lophotrochozoa</taxon>
        <taxon>Mollusca</taxon>
        <taxon>Gastropoda</taxon>
        <taxon>Heterobranchia</taxon>
        <taxon>Euthyneura</taxon>
        <taxon>Panpulmonata</taxon>
        <taxon>Eupulmonata</taxon>
        <taxon>Stylommatophora</taxon>
        <taxon>Helicina</taxon>
        <taxon>Arionoidea</taxon>
        <taxon>Arionidae</taxon>
        <taxon>Arion</taxon>
    </lineage>
</organism>
<dbReference type="AlphaFoldDB" id="A0A0B7BGL5"/>
<reference evidence="1" key="1">
    <citation type="submission" date="2014-12" db="EMBL/GenBank/DDBJ databases">
        <title>Insight into the proteome of Arion vulgaris.</title>
        <authorList>
            <person name="Aradska J."/>
            <person name="Bulat T."/>
            <person name="Smidak R."/>
            <person name="Sarate P."/>
            <person name="Gangsoo J."/>
            <person name="Sialana F."/>
            <person name="Bilban M."/>
            <person name="Lubec G."/>
        </authorList>
    </citation>
    <scope>NUCLEOTIDE SEQUENCE</scope>
    <source>
        <tissue evidence="1">Skin</tissue>
    </source>
</reference>